<keyword evidence="1" id="KW-1133">Transmembrane helix</keyword>
<dbReference type="Pfam" id="PF24346">
    <property type="entry name" value="DUF7507"/>
    <property type="match status" value="1"/>
</dbReference>
<dbReference type="InterPro" id="IPR055354">
    <property type="entry name" value="DUF7507"/>
</dbReference>
<keyword evidence="1" id="KW-0812">Transmembrane</keyword>
<protein>
    <submittedName>
        <fullName evidence="3">Conserved repeat domain protein</fullName>
    </submittedName>
</protein>
<evidence type="ECO:0000256" key="1">
    <source>
        <dbReference type="SAM" id="Phobius"/>
    </source>
</evidence>
<reference evidence="3 4" key="1">
    <citation type="journal article" date="2015" name="Nature">
        <title>rRNA introns, odd ribosomes, and small enigmatic genomes across a large radiation of phyla.</title>
        <authorList>
            <person name="Brown C.T."/>
            <person name="Hug L.A."/>
            <person name="Thomas B.C."/>
            <person name="Sharon I."/>
            <person name="Castelle C.J."/>
            <person name="Singh A."/>
            <person name="Wilkins M.J."/>
            <person name="Williams K.H."/>
            <person name="Banfield J.F."/>
        </authorList>
    </citation>
    <scope>NUCLEOTIDE SEQUENCE [LARGE SCALE GENOMIC DNA]</scope>
</reference>
<sequence>MSLSKELILLTVLVLGIGTKDAYAQDSLSVLYVPLIGITSIPNPATLPNGPGNVTYRYAVKNFIKEVPLTDIKVSDDVCDSVKFVTGDDNRDSRLDYDETWRYSCTTTISQTTESSATATGMANDITATHKANATVIVGSEDPAPQVSIVNATKVTYPLLLSAQGSEVIFTYKVNNPGVVSLSDITVTDDKCQNMSGKLGDTNGNNLLDPHEVWIYSCTINLKHTTISTVTVTAKANGLTATSSDSITINVNISQPTTSPGLPEWKIVSGILAAFILFIILKQKSNIKKRK</sequence>
<accession>A0A0G1HHC6</accession>
<dbReference type="AlphaFoldDB" id="A0A0G1HHC6"/>
<name>A0A0G1HHC6_9BACT</name>
<evidence type="ECO:0000313" key="4">
    <source>
        <dbReference type="Proteomes" id="UP000033861"/>
    </source>
</evidence>
<dbReference type="EMBL" id="LCHZ01000017">
    <property type="protein sequence ID" value="KKT46275.1"/>
    <property type="molecule type" value="Genomic_DNA"/>
</dbReference>
<feature type="domain" description="DUF7507" evidence="2">
    <location>
        <begin position="146"/>
        <end position="241"/>
    </location>
</feature>
<organism evidence="3 4">
    <name type="scientific">Candidatus Collierbacteria bacterium GW2011_GWF2_44_15</name>
    <dbReference type="NCBI Taxonomy" id="1618404"/>
    <lineage>
        <taxon>Bacteria</taxon>
        <taxon>Candidatus Collieribacteriota</taxon>
    </lineage>
</organism>
<feature type="transmembrane region" description="Helical" evidence="1">
    <location>
        <begin position="265"/>
        <end position="281"/>
    </location>
</feature>
<evidence type="ECO:0000259" key="2">
    <source>
        <dbReference type="Pfam" id="PF24346"/>
    </source>
</evidence>
<dbReference type="STRING" id="1618404.UW35_C0017G0003"/>
<evidence type="ECO:0000313" key="3">
    <source>
        <dbReference type="EMBL" id="KKT46275.1"/>
    </source>
</evidence>
<keyword evidence="1" id="KW-0472">Membrane</keyword>
<gene>
    <name evidence="3" type="ORF">UW35_C0017G0003</name>
</gene>
<dbReference type="Proteomes" id="UP000033861">
    <property type="component" value="Unassembled WGS sequence"/>
</dbReference>
<proteinExistence type="predicted"/>
<comment type="caution">
    <text evidence="3">The sequence shown here is derived from an EMBL/GenBank/DDBJ whole genome shotgun (WGS) entry which is preliminary data.</text>
</comment>